<reference evidence="2 3" key="1">
    <citation type="submission" date="2018-05" db="EMBL/GenBank/DDBJ databases">
        <title>Evolution of small genomes with special reference to Mycobacterium leprae.</title>
        <authorList>
            <person name="Mohanty P.S."/>
            <person name="Bansal A.K."/>
            <person name="Gupta U.D."/>
            <person name="Naaz F."/>
            <person name="Dwivedi V.D."/>
            <person name="Singh H."/>
            <person name="Gupta G."/>
            <person name="Sharma S."/>
            <person name="Arora M."/>
        </authorList>
    </citation>
    <scope>NUCLEOTIDE SEQUENCE [LARGE SCALE GENOMIC DNA]</scope>
    <source>
        <strain evidence="2 3">MRHRU-235-G</strain>
    </source>
</reference>
<evidence type="ECO:0000256" key="1">
    <source>
        <dbReference type="SAM" id="MobiDB-lite"/>
    </source>
</evidence>
<feature type="region of interest" description="Disordered" evidence="1">
    <location>
        <begin position="18"/>
        <end position="49"/>
    </location>
</feature>
<gene>
    <name evidence="2" type="ORF">DIJ64_11410</name>
</gene>
<evidence type="ECO:0000313" key="2">
    <source>
        <dbReference type="EMBL" id="AWV48448.1"/>
    </source>
</evidence>
<proteinExistence type="predicted"/>
<sequence>MVAAQKDESLLEVGQVTLGEAGTNPLGKMQPTGGGDTHQQRTDATATSAFPGTPATYDDFLGFPVFVFSPRRRTLTLLIVGITLLGKQAFQAYLR</sequence>
<organism evidence="2 3">
    <name type="scientific">Mycobacterium leprae</name>
    <dbReference type="NCBI Taxonomy" id="1769"/>
    <lineage>
        <taxon>Bacteria</taxon>
        <taxon>Bacillati</taxon>
        <taxon>Actinomycetota</taxon>
        <taxon>Actinomycetes</taxon>
        <taxon>Mycobacteriales</taxon>
        <taxon>Mycobacteriaceae</taxon>
        <taxon>Mycobacterium</taxon>
    </lineage>
</organism>
<protein>
    <submittedName>
        <fullName evidence="2">Uncharacterized protein</fullName>
    </submittedName>
</protein>
<dbReference type="AlphaFoldDB" id="A0AAD0KRS8"/>
<evidence type="ECO:0000313" key="3">
    <source>
        <dbReference type="Proteomes" id="UP000249682"/>
    </source>
</evidence>
<name>A0AAD0KRS8_MYCLR</name>
<accession>A0AAD0KRS8</accession>
<dbReference type="EMBL" id="CP029543">
    <property type="protein sequence ID" value="AWV48448.1"/>
    <property type="molecule type" value="Genomic_DNA"/>
</dbReference>
<dbReference type="Proteomes" id="UP000249682">
    <property type="component" value="Chromosome"/>
</dbReference>